<dbReference type="GO" id="GO:0030288">
    <property type="term" value="C:outer membrane-bounded periplasmic space"/>
    <property type="evidence" value="ECO:0007669"/>
    <property type="project" value="TreeGrafter"/>
</dbReference>
<keyword evidence="4 5" id="KW-0720">Serine protease</keyword>
<dbReference type="RefSeq" id="WP_073301555.1">
    <property type="nucleotide sequence ID" value="NZ_FRAW01000001.1"/>
</dbReference>
<dbReference type="PANTHER" id="PTHR32060:SF30">
    <property type="entry name" value="CARBOXY-TERMINAL PROCESSING PROTEASE CTPA"/>
    <property type="match status" value="1"/>
</dbReference>
<dbReference type="GO" id="GO:0007165">
    <property type="term" value="P:signal transduction"/>
    <property type="evidence" value="ECO:0007669"/>
    <property type="project" value="TreeGrafter"/>
</dbReference>
<dbReference type="Proteomes" id="UP000184275">
    <property type="component" value="Unassembled WGS sequence"/>
</dbReference>
<dbReference type="GO" id="GO:0004175">
    <property type="term" value="F:endopeptidase activity"/>
    <property type="evidence" value="ECO:0007669"/>
    <property type="project" value="TreeGrafter"/>
</dbReference>
<protein>
    <submittedName>
        <fullName evidence="8">Carboxyl-terminal processing protease</fullName>
    </submittedName>
</protein>
<dbReference type="NCBIfam" id="TIGR00225">
    <property type="entry name" value="prc"/>
    <property type="match status" value="1"/>
</dbReference>
<dbReference type="InterPro" id="IPR055210">
    <property type="entry name" value="CtpA/B_N"/>
</dbReference>
<feature type="domain" description="PDZ" evidence="7">
    <location>
        <begin position="91"/>
        <end position="159"/>
    </location>
</feature>
<dbReference type="Gene3D" id="3.30.750.44">
    <property type="match status" value="1"/>
</dbReference>
<dbReference type="AlphaFoldDB" id="A0A1M6PJM1"/>
<dbReference type="SMART" id="SM00228">
    <property type="entry name" value="PDZ"/>
    <property type="match status" value="1"/>
</dbReference>
<dbReference type="GO" id="GO:0008236">
    <property type="term" value="F:serine-type peptidase activity"/>
    <property type="evidence" value="ECO:0007669"/>
    <property type="project" value="UniProtKB-KW"/>
</dbReference>
<reference evidence="9" key="1">
    <citation type="submission" date="2016-11" db="EMBL/GenBank/DDBJ databases">
        <authorList>
            <person name="Varghese N."/>
            <person name="Submissions S."/>
        </authorList>
    </citation>
    <scope>NUCLEOTIDE SEQUENCE [LARGE SCALE GENOMIC DNA]</scope>
    <source>
        <strain evidence="9">UWOS</strain>
    </source>
</reference>
<evidence type="ECO:0000256" key="4">
    <source>
        <dbReference type="ARBA" id="ARBA00022825"/>
    </source>
</evidence>
<dbReference type="Gene3D" id="3.90.226.10">
    <property type="entry name" value="2-enoyl-CoA Hydratase, Chain A, domain 1"/>
    <property type="match status" value="1"/>
</dbReference>
<proteinExistence type="inferred from homology"/>
<dbReference type="SUPFAM" id="SSF50156">
    <property type="entry name" value="PDZ domain-like"/>
    <property type="match status" value="1"/>
</dbReference>
<dbReference type="CDD" id="cd07560">
    <property type="entry name" value="Peptidase_S41_CPP"/>
    <property type="match status" value="1"/>
</dbReference>
<dbReference type="FunFam" id="2.30.42.10:FF:000063">
    <property type="entry name" value="Peptidase, S41 family"/>
    <property type="match status" value="1"/>
</dbReference>
<evidence type="ECO:0000256" key="6">
    <source>
        <dbReference type="SAM" id="SignalP"/>
    </source>
</evidence>
<dbReference type="Pfam" id="PF00595">
    <property type="entry name" value="PDZ"/>
    <property type="match status" value="1"/>
</dbReference>
<dbReference type="Pfam" id="PF03572">
    <property type="entry name" value="Peptidase_S41"/>
    <property type="match status" value="1"/>
</dbReference>
<evidence type="ECO:0000259" key="7">
    <source>
        <dbReference type="PROSITE" id="PS50106"/>
    </source>
</evidence>
<dbReference type="InterPro" id="IPR001478">
    <property type="entry name" value="PDZ"/>
</dbReference>
<organism evidence="8 9">
    <name type="scientific">Fibrobacter intestinalis</name>
    <dbReference type="NCBI Taxonomy" id="28122"/>
    <lineage>
        <taxon>Bacteria</taxon>
        <taxon>Pseudomonadati</taxon>
        <taxon>Fibrobacterota</taxon>
        <taxon>Fibrobacteria</taxon>
        <taxon>Fibrobacterales</taxon>
        <taxon>Fibrobacteraceae</taxon>
        <taxon>Fibrobacter</taxon>
    </lineage>
</organism>
<dbReference type="InterPro" id="IPR029045">
    <property type="entry name" value="ClpP/crotonase-like_dom_sf"/>
</dbReference>
<sequence length="600" mass="65986">MKFKTSFSCIVFKTIFLITFAASVASSATSKSEKKAPGDFYEELSRLNKVLSEINLKYVESVDPAELSESAIQGMRNILDPHTAVFAPKDYEDLKVSTEGEFGGVGITISLRDNILTVISPLAGTPAFKLGIRAGDRIMKIGGKDTKGWTLDEAVGELRGKVGTDVTISIARAGVTDLMDFTITRAKIVVHAVPYSGMLTKDIGYIKLASFSLKTREEVVDAIQRLQKQGMKKLVLDLRYNPGGLLNQAVEIGELFLNKGDLIVSTRGRTQQTESRAHKNGIVSPDVPLVVLVNQGSASAAEIVSGAIQDWDRGLIIGRTSFGKGSVQTIFPLDNQGYALKLTTAFYYLPFGRCINKPENGIKGLKIREEEALAEEEGLDEPADSVKAASDTVAQDTFFTNAGRKMYGGGGITPDVDVELDPIPWVVQVQERMTMYFKFAVKIRPSLEKQGVKIDGDWQVPDSLFTQFKEFCLKDTNFTKIKSNSIATLEILEKDLIREQNFMGDSSKTLSDTLLSAQVNALRKALENDRNNQFEENREYIMDGIKRELLTSIVGDSASTAFVLKKDAQVKEAIKYLSDMDLYKKTISAPTKSPAKGKKK</sequence>
<dbReference type="SUPFAM" id="SSF52096">
    <property type="entry name" value="ClpP/crotonase"/>
    <property type="match status" value="1"/>
</dbReference>
<dbReference type="InterPro" id="IPR005151">
    <property type="entry name" value="Tail-specific_protease"/>
</dbReference>
<dbReference type="CDD" id="cd06782">
    <property type="entry name" value="cpPDZ_CPP-like"/>
    <property type="match status" value="1"/>
</dbReference>
<feature type="signal peptide" evidence="6">
    <location>
        <begin position="1"/>
        <end position="21"/>
    </location>
</feature>
<evidence type="ECO:0000256" key="2">
    <source>
        <dbReference type="ARBA" id="ARBA00022670"/>
    </source>
</evidence>
<dbReference type="Gene3D" id="2.30.42.10">
    <property type="match status" value="1"/>
</dbReference>
<evidence type="ECO:0000256" key="1">
    <source>
        <dbReference type="ARBA" id="ARBA00009179"/>
    </source>
</evidence>
<dbReference type="Pfam" id="PF22694">
    <property type="entry name" value="CtpB_N-like"/>
    <property type="match status" value="1"/>
</dbReference>
<dbReference type="EMBL" id="FRAW01000001">
    <property type="protein sequence ID" value="SHK08136.1"/>
    <property type="molecule type" value="Genomic_DNA"/>
</dbReference>
<dbReference type="SMART" id="SM00245">
    <property type="entry name" value="TSPc"/>
    <property type="match status" value="1"/>
</dbReference>
<keyword evidence="2 5" id="KW-0645">Protease</keyword>
<gene>
    <name evidence="8" type="ORF">SAMN05720469_1017</name>
</gene>
<evidence type="ECO:0000313" key="8">
    <source>
        <dbReference type="EMBL" id="SHK08136.1"/>
    </source>
</evidence>
<dbReference type="PANTHER" id="PTHR32060">
    <property type="entry name" value="TAIL-SPECIFIC PROTEASE"/>
    <property type="match status" value="1"/>
</dbReference>
<feature type="chain" id="PRO_5012612919" evidence="6">
    <location>
        <begin position="22"/>
        <end position="600"/>
    </location>
</feature>
<dbReference type="PROSITE" id="PS50106">
    <property type="entry name" value="PDZ"/>
    <property type="match status" value="1"/>
</dbReference>
<accession>A0A1M6PJM1</accession>
<evidence type="ECO:0000256" key="3">
    <source>
        <dbReference type="ARBA" id="ARBA00022801"/>
    </source>
</evidence>
<dbReference type="InterPro" id="IPR004447">
    <property type="entry name" value="Peptidase_S41A"/>
</dbReference>
<evidence type="ECO:0000256" key="5">
    <source>
        <dbReference type="RuleBase" id="RU004404"/>
    </source>
</evidence>
<dbReference type="InterPro" id="IPR036034">
    <property type="entry name" value="PDZ_sf"/>
</dbReference>
<comment type="similarity">
    <text evidence="1 5">Belongs to the peptidase S41A family.</text>
</comment>
<dbReference type="GO" id="GO:0006508">
    <property type="term" value="P:proteolysis"/>
    <property type="evidence" value="ECO:0007669"/>
    <property type="project" value="UniProtKB-KW"/>
</dbReference>
<keyword evidence="9" id="KW-1185">Reference proteome</keyword>
<name>A0A1M6PJM1_9BACT</name>
<evidence type="ECO:0000313" key="9">
    <source>
        <dbReference type="Proteomes" id="UP000184275"/>
    </source>
</evidence>
<keyword evidence="3 5" id="KW-0378">Hydrolase</keyword>
<keyword evidence="6" id="KW-0732">Signal</keyword>